<dbReference type="RefSeq" id="WP_017262932.1">
    <property type="nucleotide sequence ID" value="NZ_AUAW01000006.1"/>
</dbReference>
<protein>
    <recommendedName>
        <fullName evidence="3">BMC circularly permuted domain-containing protein</fullName>
    </recommendedName>
</protein>
<reference evidence="4 5" key="1">
    <citation type="journal article" date="2015" name="Genome Announc.">
        <title>Expanding the biotechnology potential of lactobacilli through comparative genomics of 213 strains and associated genera.</title>
        <authorList>
            <person name="Sun Z."/>
            <person name="Harris H.M."/>
            <person name="McCann A."/>
            <person name="Guo C."/>
            <person name="Argimon S."/>
            <person name="Zhang W."/>
            <person name="Yang X."/>
            <person name="Jeffery I.B."/>
            <person name="Cooney J.C."/>
            <person name="Kagawa T.F."/>
            <person name="Liu W."/>
            <person name="Song Y."/>
            <person name="Salvetti E."/>
            <person name="Wrobel A."/>
            <person name="Rasinkangas P."/>
            <person name="Parkhill J."/>
            <person name="Rea M.C."/>
            <person name="O'Sullivan O."/>
            <person name="Ritari J."/>
            <person name="Douillard F.P."/>
            <person name="Paul Ross R."/>
            <person name="Yang R."/>
            <person name="Briner A.E."/>
            <person name="Felis G.E."/>
            <person name="de Vos W.M."/>
            <person name="Barrangou R."/>
            <person name="Klaenhammer T.R."/>
            <person name="Caufield P.W."/>
            <person name="Cui Y."/>
            <person name="Zhang H."/>
            <person name="O'Toole P.W."/>
        </authorList>
    </citation>
    <scope>NUCLEOTIDE SEQUENCE [LARGE SCALE GENOMIC DNA]</scope>
    <source>
        <strain evidence="4 5">DSM 15814</strain>
    </source>
</reference>
<proteinExistence type="predicted"/>
<dbReference type="Pfam" id="PF00936">
    <property type="entry name" value="BMC"/>
    <property type="match status" value="1"/>
</dbReference>
<keyword evidence="2" id="KW-1283">Bacterial microcompartment</keyword>
<dbReference type="eggNOG" id="COG4810">
    <property type="taxonomic scope" value="Bacteria"/>
</dbReference>
<dbReference type="STRING" id="1114972.FD35_GL002161"/>
<evidence type="ECO:0000259" key="3">
    <source>
        <dbReference type="PROSITE" id="PS51931"/>
    </source>
</evidence>
<evidence type="ECO:0000256" key="1">
    <source>
        <dbReference type="ARBA" id="ARBA00024322"/>
    </source>
</evidence>
<sequence>MSENTFDHAENLERVIQESVPGKQVTLAHIILHPDKEIFDKLGIEDTSTALGLLTITPGEAAAIASDVSGKAGNVDVVFIDRFSGSVLLAGQVDDVRAAIEAAEDTLSKILDFTITTITQS</sequence>
<feature type="domain" description="BMC circularly permuted" evidence="3">
    <location>
        <begin position="14"/>
        <end position="113"/>
    </location>
</feature>
<evidence type="ECO:0000313" key="5">
    <source>
        <dbReference type="Proteomes" id="UP000051999"/>
    </source>
</evidence>
<organism evidence="4 5">
    <name type="scientific">Furfurilactobacillus rossiae DSM 15814</name>
    <dbReference type="NCBI Taxonomy" id="1114972"/>
    <lineage>
        <taxon>Bacteria</taxon>
        <taxon>Bacillati</taxon>
        <taxon>Bacillota</taxon>
        <taxon>Bacilli</taxon>
        <taxon>Lactobacillales</taxon>
        <taxon>Lactobacillaceae</taxon>
        <taxon>Furfurilactobacillus</taxon>
    </lineage>
</organism>
<dbReference type="PIRSF" id="PIRSF012296">
    <property type="entry name" value="EutS_PduU"/>
    <property type="match status" value="1"/>
</dbReference>
<dbReference type="PANTHER" id="PTHR40449:SF2">
    <property type="entry name" value="BACTERIAL MICROCOMPARTMENT SHELL PROTEIN EUTS"/>
    <property type="match status" value="1"/>
</dbReference>
<evidence type="ECO:0000256" key="2">
    <source>
        <dbReference type="ARBA" id="ARBA00024446"/>
    </source>
</evidence>
<dbReference type="PANTHER" id="PTHR40449">
    <property type="entry name" value="ETHANOLAMINE UTILIZATION PROTEIN EUTS"/>
    <property type="match status" value="1"/>
</dbReference>
<dbReference type="PATRIC" id="fig|1114972.6.peg.2211"/>
<dbReference type="OrthoDB" id="9794459at2"/>
<dbReference type="InterPro" id="IPR009307">
    <property type="entry name" value="EutS/PduU/CutR"/>
</dbReference>
<name>A0A0R1RIF8_9LACO</name>
<dbReference type="SMART" id="SM00877">
    <property type="entry name" value="BMC"/>
    <property type="match status" value="1"/>
</dbReference>
<dbReference type="InterPro" id="IPR044870">
    <property type="entry name" value="BMC_CP"/>
</dbReference>
<accession>A0A0R1RIF8</accession>
<dbReference type="EMBL" id="AZFF01000005">
    <property type="protein sequence ID" value="KRL56121.1"/>
    <property type="molecule type" value="Genomic_DNA"/>
</dbReference>
<dbReference type="Gene3D" id="3.30.70.1710">
    <property type="match status" value="1"/>
</dbReference>
<dbReference type="SUPFAM" id="SSF143414">
    <property type="entry name" value="CcmK-like"/>
    <property type="match status" value="1"/>
</dbReference>
<dbReference type="Proteomes" id="UP000051999">
    <property type="component" value="Unassembled WGS sequence"/>
</dbReference>
<comment type="caution">
    <text evidence="4">The sequence shown here is derived from an EMBL/GenBank/DDBJ whole genome shotgun (WGS) entry which is preliminary data.</text>
</comment>
<gene>
    <name evidence="4" type="ORF">FD35_GL002161</name>
</gene>
<dbReference type="InterPro" id="IPR037233">
    <property type="entry name" value="CcmK-like_sf"/>
</dbReference>
<dbReference type="GO" id="GO:0031469">
    <property type="term" value="C:bacterial microcompartment"/>
    <property type="evidence" value="ECO:0007669"/>
    <property type="project" value="UniProtKB-SubCell"/>
</dbReference>
<dbReference type="AlphaFoldDB" id="A0A0R1RIF8"/>
<dbReference type="InterPro" id="IPR000249">
    <property type="entry name" value="BMC_dom"/>
</dbReference>
<comment type="subcellular location">
    <subcellularLocation>
        <location evidence="1">Bacterial microcompartment</location>
    </subcellularLocation>
</comment>
<evidence type="ECO:0000313" key="4">
    <source>
        <dbReference type="EMBL" id="KRL56121.1"/>
    </source>
</evidence>
<keyword evidence="5" id="KW-1185">Reference proteome</keyword>
<dbReference type="PROSITE" id="PS51931">
    <property type="entry name" value="BMC_CP"/>
    <property type="match status" value="1"/>
</dbReference>